<reference evidence="2 3" key="1">
    <citation type="submission" date="2020-02" db="EMBL/GenBank/DDBJ databases">
        <title>Draft genome sequence of Haematococcus lacustris strain NIES-144.</title>
        <authorList>
            <person name="Morimoto D."/>
            <person name="Nakagawa S."/>
            <person name="Yoshida T."/>
            <person name="Sawayama S."/>
        </authorList>
    </citation>
    <scope>NUCLEOTIDE SEQUENCE [LARGE SCALE GENOMIC DNA]</scope>
    <source>
        <strain evidence="2 3">NIES-144</strain>
    </source>
</reference>
<gene>
    <name evidence="2" type="ORF">HaLaN_09005</name>
</gene>
<dbReference type="Proteomes" id="UP000485058">
    <property type="component" value="Unassembled WGS sequence"/>
</dbReference>
<feature type="non-terminal residue" evidence="2">
    <location>
        <position position="1"/>
    </location>
</feature>
<evidence type="ECO:0000313" key="2">
    <source>
        <dbReference type="EMBL" id="GFH13174.1"/>
    </source>
</evidence>
<evidence type="ECO:0000256" key="1">
    <source>
        <dbReference type="SAM" id="MobiDB-lite"/>
    </source>
</evidence>
<feature type="compositionally biased region" description="Pro residues" evidence="1">
    <location>
        <begin position="50"/>
        <end position="60"/>
    </location>
</feature>
<feature type="region of interest" description="Disordered" evidence="1">
    <location>
        <begin position="1"/>
        <end position="31"/>
    </location>
</feature>
<sequence length="67" mass="6719">HAVTSAPAAAQQARAGCEQGNSWGPAAGSPARQLGRSAACLLPSPSTPLTWPPTDVPPPTVCSTHTM</sequence>
<organism evidence="2 3">
    <name type="scientific">Haematococcus lacustris</name>
    <name type="common">Green alga</name>
    <name type="synonym">Haematococcus pluvialis</name>
    <dbReference type="NCBI Taxonomy" id="44745"/>
    <lineage>
        <taxon>Eukaryota</taxon>
        <taxon>Viridiplantae</taxon>
        <taxon>Chlorophyta</taxon>
        <taxon>core chlorophytes</taxon>
        <taxon>Chlorophyceae</taxon>
        <taxon>CS clade</taxon>
        <taxon>Chlamydomonadales</taxon>
        <taxon>Haematococcaceae</taxon>
        <taxon>Haematococcus</taxon>
    </lineage>
</organism>
<feature type="region of interest" description="Disordered" evidence="1">
    <location>
        <begin position="44"/>
        <end position="67"/>
    </location>
</feature>
<evidence type="ECO:0000313" key="3">
    <source>
        <dbReference type="Proteomes" id="UP000485058"/>
    </source>
</evidence>
<feature type="non-terminal residue" evidence="2">
    <location>
        <position position="67"/>
    </location>
</feature>
<dbReference type="AlphaFoldDB" id="A0A699Z2F0"/>
<proteinExistence type="predicted"/>
<accession>A0A699Z2F0</accession>
<protein>
    <submittedName>
        <fullName evidence="2">Uncharacterized protein</fullName>
    </submittedName>
</protein>
<feature type="compositionally biased region" description="Low complexity" evidence="1">
    <location>
        <begin position="1"/>
        <end position="19"/>
    </location>
</feature>
<name>A0A699Z2F0_HAELA</name>
<keyword evidence="3" id="KW-1185">Reference proteome</keyword>
<dbReference type="EMBL" id="BLLF01000583">
    <property type="protein sequence ID" value="GFH13174.1"/>
    <property type="molecule type" value="Genomic_DNA"/>
</dbReference>
<comment type="caution">
    <text evidence="2">The sequence shown here is derived from an EMBL/GenBank/DDBJ whole genome shotgun (WGS) entry which is preliminary data.</text>
</comment>